<feature type="repeat" description="PPR" evidence="5">
    <location>
        <begin position="9"/>
        <end position="43"/>
    </location>
</feature>
<name>A0A4S8M024_DENBC</name>
<evidence type="ECO:0000259" key="7">
    <source>
        <dbReference type="Pfam" id="PF23276"/>
    </source>
</evidence>
<accession>A0A4S8M024</accession>
<dbReference type="PANTHER" id="PTHR47447">
    <property type="entry name" value="OS03G0856100 PROTEIN"/>
    <property type="match status" value="1"/>
</dbReference>
<feature type="domain" description="Pentatricopeptide repeat-containing protein-mitochondrial" evidence="7">
    <location>
        <begin position="186"/>
        <end position="317"/>
    </location>
</feature>
<dbReference type="InterPro" id="IPR011990">
    <property type="entry name" value="TPR-like_helical_dom_sf"/>
</dbReference>
<keyword evidence="2" id="KW-0677">Repeat</keyword>
<evidence type="ECO:0000256" key="5">
    <source>
        <dbReference type="PROSITE-ProRule" id="PRU00708"/>
    </source>
</evidence>
<gene>
    <name evidence="8" type="ORF">K435DRAFT_779042</name>
</gene>
<dbReference type="AlphaFoldDB" id="A0A4S8M024"/>
<reference evidence="8 9" key="1">
    <citation type="journal article" date="2019" name="Nat. Ecol. Evol.">
        <title>Megaphylogeny resolves global patterns of mushroom evolution.</title>
        <authorList>
            <person name="Varga T."/>
            <person name="Krizsan K."/>
            <person name="Foldi C."/>
            <person name="Dima B."/>
            <person name="Sanchez-Garcia M."/>
            <person name="Sanchez-Ramirez S."/>
            <person name="Szollosi G.J."/>
            <person name="Szarkandi J.G."/>
            <person name="Papp V."/>
            <person name="Albert L."/>
            <person name="Andreopoulos W."/>
            <person name="Angelini C."/>
            <person name="Antonin V."/>
            <person name="Barry K.W."/>
            <person name="Bougher N.L."/>
            <person name="Buchanan P."/>
            <person name="Buyck B."/>
            <person name="Bense V."/>
            <person name="Catcheside P."/>
            <person name="Chovatia M."/>
            <person name="Cooper J."/>
            <person name="Damon W."/>
            <person name="Desjardin D."/>
            <person name="Finy P."/>
            <person name="Geml J."/>
            <person name="Haridas S."/>
            <person name="Hughes K."/>
            <person name="Justo A."/>
            <person name="Karasinski D."/>
            <person name="Kautmanova I."/>
            <person name="Kiss B."/>
            <person name="Kocsube S."/>
            <person name="Kotiranta H."/>
            <person name="LaButti K.M."/>
            <person name="Lechner B.E."/>
            <person name="Liimatainen K."/>
            <person name="Lipzen A."/>
            <person name="Lukacs Z."/>
            <person name="Mihaltcheva S."/>
            <person name="Morgado L.N."/>
            <person name="Niskanen T."/>
            <person name="Noordeloos M.E."/>
            <person name="Ohm R.A."/>
            <person name="Ortiz-Santana B."/>
            <person name="Ovrebo C."/>
            <person name="Racz N."/>
            <person name="Riley R."/>
            <person name="Savchenko A."/>
            <person name="Shiryaev A."/>
            <person name="Soop K."/>
            <person name="Spirin V."/>
            <person name="Szebenyi C."/>
            <person name="Tomsovsky M."/>
            <person name="Tulloss R.E."/>
            <person name="Uehling J."/>
            <person name="Grigoriev I.V."/>
            <person name="Vagvolgyi C."/>
            <person name="Papp T."/>
            <person name="Martin F.M."/>
            <person name="Miettinen O."/>
            <person name="Hibbett D.S."/>
            <person name="Nagy L.G."/>
        </authorList>
    </citation>
    <scope>NUCLEOTIDE SEQUENCE [LARGE SCALE GENOMIC DNA]</scope>
    <source>
        <strain evidence="8 9">CBS 962.96</strain>
    </source>
</reference>
<dbReference type="PROSITE" id="PS51375">
    <property type="entry name" value="PPR"/>
    <property type="match status" value="3"/>
</dbReference>
<comment type="function">
    <text evidence="3">Regulates mitochondrial small subunit maturation by controlling 15S rRNA 5'-end processing. Localizes to the 5' precursor of the 15S rRNA in a position that is subsequently occupied by mS47 in the mature yeast mtSSU. Uses structure and sequence-specific RNA recognition, binding to a single-stranded region of the precursor and specifically recognizing bases -6 to -1. The exchange of Ccm1 for mS47 is coupled to the irreversible removal of precursor rRNA that is accompanied by conformational changes of the mitoribosomal proteins uS5m and mS26. These conformational changes signal completion of 5'-end rRNA processing through protection of the mature 5'-end of the 15S rRNA and stabilization of mS47. The removal of the 5' precursor together with the dissociation of Ccm1 may be catalyzed by the 5'-3' exoribonuclease Pet127. Involved in the specific removal of group I introns in mitochondrial encoded transcripts.</text>
</comment>
<evidence type="ECO:0000256" key="4">
    <source>
        <dbReference type="ARBA" id="ARBA00044511"/>
    </source>
</evidence>
<keyword evidence="9" id="KW-1185">Reference proteome</keyword>
<sequence>MKAEGIAPNLDTYNNLLRCLAYHHRAIDAWAILEDMILVGVQPDVHTFNYLIEAHQARTSVYLWPIVRKMESMSVKPNATTYRLIIHYFTSANNFECALRYLQKMKSEGIEPDFRTVQDIIQLAAQQGQPRLALDLATSYEKESVRRLEPEVWISCLLSAANCLWKDGVVQCWDYVVQELRINPDEGLCVQVLNTAARHGLPDLATDALRALKAAGIQWQEHHLAPLIESFVNAGQLKEALITLEIMHNADIPPLPTTLAPIFNFIKKDVDSLDAAWAVIDELHQERPIDVVVLNLLLEAAVALGDLQRTIGAYKSFSDYKVKANRETFYSLLRGCVSAGHRDLGDLILEDMKQAGVSRDKKIYELMVELCLSQDTYEDAFVFLEEMKAENFVPSADVYKTLIRKCLYSGDNRYHIAIEEMKEAGHKISLIFKQEIRRIQAKLDAATSPDSETPEPAPKNTGKVGLEGSAKRFIETGGLSQ</sequence>
<dbReference type="Gene3D" id="1.25.40.10">
    <property type="entry name" value="Tetratricopeptide repeat domain"/>
    <property type="match status" value="4"/>
</dbReference>
<feature type="repeat" description="PPR" evidence="5">
    <location>
        <begin position="360"/>
        <end position="394"/>
    </location>
</feature>
<dbReference type="Pfam" id="PF13812">
    <property type="entry name" value="PPR_3"/>
    <property type="match status" value="2"/>
</dbReference>
<proteinExistence type="inferred from homology"/>
<protein>
    <recommendedName>
        <fullName evidence="7">Pentatricopeptide repeat-containing protein-mitochondrial domain-containing protein</fullName>
    </recommendedName>
</protein>
<evidence type="ECO:0000256" key="3">
    <source>
        <dbReference type="ARBA" id="ARBA00044493"/>
    </source>
</evidence>
<evidence type="ECO:0000256" key="2">
    <source>
        <dbReference type="ARBA" id="ARBA00022737"/>
    </source>
</evidence>
<comment type="similarity">
    <text evidence="1">Belongs to the CCM1 family.</text>
</comment>
<feature type="region of interest" description="Disordered" evidence="6">
    <location>
        <begin position="443"/>
        <end position="469"/>
    </location>
</feature>
<evidence type="ECO:0000256" key="6">
    <source>
        <dbReference type="SAM" id="MobiDB-lite"/>
    </source>
</evidence>
<comment type="subunit">
    <text evidence="4">Binds to mitochondrial small subunit 15S rRNA.</text>
</comment>
<organism evidence="8 9">
    <name type="scientific">Dendrothele bispora (strain CBS 962.96)</name>
    <dbReference type="NCBI Taxonomy" id="1314807"/>
    <lineage>
        <taxon>Eukaryota</taxon>
        <taxon>Fungi</taxon>
        <taxon>Dikarya</taxon>
        <taxon>Basidiomycota</taxon>
        <taxon>Agaricomycotina</taxon>
        <taxon>Agaricomycetes</taxon>
        <taxon>Agaricomycetidae</taxon>
        <taxon>Agaricales</taxon>
        <taxon>Agaricales incertae sedis</taxon>
        <taxon>Dendrothele</taxon>
    </lineage>
</organism>
<dbReference type="PANTHER" id="PTHR47447:SF17">
    <property type="entry name" value="OS12G0638900 PROTEIN"/>
    <property type="match status" value="1"/>
</dbReference>
<evidence type="ECO:0000256" key="1">
    <source>
        <dbReference type="ARBA" id="ARBA00006192"/>
    </source>
</evidence>
<evidence type="ECO:0000313" key="8">
    <source>
        <dbReference type="EMBL" id="THU95367.1"/>
    </source>
</evidence>
<dbReference type="Pfam" id="PF23276">
    <property type="entry name" value="TPR_24"/>
    <property type="match status" value="1"/>
</dbReference>
<dbReference type="InterPro" id="IPR057027">
    <property type="entry name" value="TPR_mt"/>
</dbReference>
<feature type="repeat" description="PPR" evidence="5">
    <location>
        <begin position="78"/>
        <end position="112"/>
    </location>
</feature>
<dbReference type="NCBIfam" id="TIGR00756">
    <property type="entry name" value="PPR"/>
    <property type="match status" value="2"/>
</dbReference>
<dbReference type="OrthoDB" id="185373at2759"/>
<dbReference type="Pfam" id="PF13041">
    <property type="entry name" value="PPR_2"/>
    <property type="match status" value="1"/>
</dbReference>
<evidence type="ECO:0000313" key="9">
    <source>
        <dbReference type="Proteomes" id="UP000297245"/>
    </source>
</evidence>
<dbReference type="InterPro" id="IPR002885">
    <property type="entry name" value="PPR_rpt"/>
</dbReference>
<dbReference type="EMBL" id="ML179201">
    <property type="protein sequence ID" value="THU95367.1"/>
    <property type="molecule type" value="Genomic_DNA"/>
</dbReference>
<dbReference type="Proteomes" id="UP000297245">
    <property type="component" value="Unassembled WGS sequence"/>
</dbReference>